<evidence type="ECO:0000256" key="4">
    <source>
        <dbReference type="ARBA" id="ARBA00023163"/>
    </source>
</evidence>
<reference evidence="6 7" key="1">
    <citation type="submission" date="2019-06" db="EMBL/GenBank/DDBJ databases">
        <title>Sequencing the genomes of 1000 actinobacteria strains.</title>
        <authorList>
            <person name="Klenk H.-P."/>
        </authorList>
    </citation>
    <scope>NUCLEOTIDE SEQUENCE [LARGE SCALE GENOMIC DNA]</scope>
    <source>
        <strain evidence="6 7">DSM 4813</strain>
    </source>
</reference>
<name>A0A542ZXG0_RARFA</name>
<gene>
    <name evidence="6" type="ORF">FB461_1424</name>
</gene>
<keyword evidence="3" id="KW-0238">DNA-binding</keyword>
<dbReference type="InterPro" id="IPR005119">
    <property type="entry name" value="LysR_subst-bd"/>
</dbReference>
<dbReference type="AlphaFoldDB" id="A0A542ZXG0"/>
<evidence type="ECO:0000256" key="1">
    <source>
        <dbReference type="ARBA" id="ARBA00009437"/>
    </source>
</evidence>
<dbReference type="InterPro" id="IPR036388">
    <property type="entry name" value="WH-like_DNA-bd_sf"/>
</dbReference>
<comment type="caution">
    <text evidence="6">The sequence shown here is derived from an EMBL/GenBank/DDBJ whole genome shotgun (WGS) entry which is preliminary data.</text>
</comment>
<protein>
    <submittedName>
        <fullName evidence="6">Molybdate transport repressor ModE-like protein</fullName>
    </submittedName>
</protein>
<keyword evidence="2" id="KW-0805">Transcription regulation</keyword>
<dbReference type="Gene3D" id="3.40.190.10">
    <property type="entry name" value="Periplasmic binding protein-like II"/>
    <property type="match status" value="2"/>
</dbReference>
<dbReference type="PRINTS" id="PR00039">
    <property type="entry name" value="HTHLYSR"/>
</dbReference>
<dbReference type="SUPFAM" id="SSF53850">
    <property type="entry name" value="Periplasmic binding protein-like II"/>
    <property type="match status" value="1"/>
</dbReference>
<dbReference type="SUPFAM" id="SSF46785">
    <property type="entry name" value="Winged helix' DNA-binding domain"/>
    <property type="match status" value="1"/>
</dbReference>
<dbReference type="PANTHER" id="PTHR30126">
    <property type="entry name" value="HTH-TYPE TRANSCRIPTIONAL REGULATOR"/>
    <property type="match status" value="1"/>
</dbReference>
<dbReference type="PROSITE" id="PS50931">
    <property type="entry name" value="HTH_LYSR"/>
    <property type="match status" value="1"/>
</dbReference>
<feature type="domain" description="HTH lysR-type" evidence="5">
    <location>
        <begin position="1"/>
        <end position="58"/>
    </location>
</feature>
<dbReference type="Gene3D" id="1.10.10.10">
    <property type="entry name" value="Winged helix-like DNA-binding domain superfamily/Winged helix DNA-binding domain"/>
    <property type="match status" value="1"/>
</dbReference>
<sequence length="294" mass="31238">MSLASLQIITAIDEYGSISAAARALGLSQPAASAAARRLERRVGARLLDRGARGTSLSETGRAVAAWARGVIDASDAFETAVAALGQTHDERVRVAASMTVAEYLAPQWLARLSAKHSGYDVELIVRNSRAVMELVRDGEVELGFVEGTDVDYGLRSRVVARDELVAVVAPGHRWARRQAVSLDQLLDAELVVREVGSGTRQVLERTLRDAGLALPDHLPHLGSTAAIKSAVRHGGSLAVLSRLTVSEEIEHGILVPVEVLGADLARELVMVWRDDTVLGAAGLELAALAVRGN</sequence>
<proteinExistence type="inferred from homology"/>
<evidence type="ECO:0000256" key="3">
    <source>
        <dbReference type="ARBA" id="ARBA00023125"/>
    </source>
</evidence>
<evidence type="ECO:0000259" key="5">
    <source>
        <dbReference type="PROSITE" id="PS50931"/>
    </source>
</evidence>
<dbReference type="Pfam" id="PF00126">
    <property type="entry name" value="HTH_1"/>
    <property type="match status" value="1"/>
</dbReference>
<dbReference type="Pfam" id="PF03466">
    <property type="entry name" value="LysR_substrate"/>
    <property type="match status" value="1"/>
</dbReference>
<dbReference type="GO" id="GO:0003700">
    <property type="term" value="F:DNA-binding transcription factor activity"/>
    <property type="evidence" value="ECO:0007669"/>
    <property type="project" value="InterPro"/>
</dbReference>
<evidence type="ECO:0000313" key="6">
    <source>
        <dbReference type="EMBL" id="TQL64896.1"/>
    </source>
</evidence>
<dbReference type="EMBL" id="VFOS01000001">
    <property type="protein sequence ID" value="TQL64896.1"/>
    <property type="molecule type" value="Genomic_DNA"/>
</dbReference>
<evidence type="ECO:0000313" key="7">
    <source>
        <dbReference type="Proteomes" id="UP000315389"/>
    </source>
</evidence>
<keyword evidence="4" id="KW-0804">Transcription</keyword>
<dbReference type="InterPro" id="IPR036390">
    <property type="entry name" value="WH_DNA-bd_sf"/>
</dbReference>
<organism evidence="6 7">
    <name type="scientific">Rarobacter faecitabidus</name>
    <dbReference type="NCBI Taxonomy" id="13243"/>
    <lineage>
        <taxon>Bacteria</taxon>
        <taxon>Bacillati</taxon>
        <taxon>Actinomycetota</taxon>
        <taxon>Actinomycetes</taxon>
        <taxon>Micrococcales</taxon>
        <taxon>Rarobacteraceae</taxon>
        <taxon>Rarobacter</taxon>
    </lineage>
</organism>
<keyword evidence="7" id="KW-1185">Reference proteome</keyword>
<accession>A0A542ZXG0</accession>
<dbReference type="GO" id="GO:0000976">
    <property type="term" value="F:transcription cis-regulatory region binding"/>
    <property type="evidence" value="ECO:0007669"/>
    <property type="project" value="TreeGrafter"/>
</dbReference>
<dbReference type="PANTHER" id="PTHR30126:SF39">
    <property type="entry name" value="HTH-TYPE TRANSCRIPTIONAL REGULATOR CYSL"/>
    <property type="match status" value="1"/>
</dbReference>
<comment type="similarity">
    <text evidence="1">Belongs to the LysR transcriptional regulatory family.</text>
</comment>
<dbReference type="InterPro" id="IPR000847">
    <property type="entry name" value="LysR_HTH_N"/>
</dbReference>
<evidence type="ECO:0000256" key="2">
    <source>
        <dbReference type="ARBA" id="ARBA00023015"/>
    </source>
</evidence>
<dbReference type="Proteomes" id="UP000315389">
    <property type="component" value="Unassembled WGS sequence"/>
</dbReference>